<dbReference type="InterPro" id="IPR003593">
    <property type="entry name" value="AAA+_ATPase"/>
</dbReference>
<keyword evidence="4" id="KW-0547">Nucleotide-binding</keyword>
<dbReference type="InterPro" id="IPR003439">
    <property type="entry name" value="ABC_transporter-like_ATP-bd"/>
</dbReference>
<feature type="region of interest" description="Disordered" evidence="8">
    <location>
        <begin position="1"/>
        <end position="37"/>
    </location>
</feature>
<feature type="transmembrane region" description="Helical" evidence="9">
    <location>
        <begin position="445"/>
        <end position="470"/>
    </location>
</feature>
<evidence type="ECO:0000256" key="4">
    <source>
        <dbReference type="ARBA" id="ARBA00022741"/>
    </source>
</evidence>
<name>A0A1Y1HLV4_KLENI</name>
<keyword evidence="7 9" id="KW-0472">Membrane</keyword>
<reference evidence="11 12" key="1">
    <citation type="journal article" date="2014" name="Nat. Commun.">
        <title>Klebsormidium flaccidum genome reveals primary factors for plant terrestrial adaptation.</title>
        <authorList>
            <person name="Hori K."/>
            <person name="Maruyama F."/>
            <person name="Fujisawa T."/>
            <person name="Togashi T."/>
            <person name="Yamamoto N."/>
            <person name="Seo M."/>
            <person name="Sato S."/>
            <person name="Yamada T."/>
            <person name="Mori H."/>
            <person name="Tajima N."/>
            <person name="Moriyama T."/>
            <person name="Ikeuchi M."/>
            <person name="Watanabe M."/>
            <person name="Wada H."/>
            <person name="Kobayashi K."/>
            <person name="Saito M."/>
            <person name="Masuda T."/>
            <person name="Sasaki-Sekimoto Y."/>
            <person name="Mashiguchi K."/>
            <person name="Awai K."/>
            <person name="Shimojima M."/>
            <person name="Masuda S."/>
            <person name="Iwai M."/>
            <person name="Nobusawa T."/>
            <person name="Narise T."/>
            <person name="Kondo S."/>
            <person name="Saito H."/>
            <person name="Sato R."/>
            <person name="Murakawa M."/>
            <person name="Ihara Y."/>
            <person name="Oshima-Yamada Y."/>
            <person name="Ohtaka K."/>
            <person name="Satoh M."/>
            <person name="Sonobe K."/>
            <person name="Ishii M."/>
            <person name="Ohtani R."/>
            <person name="Kanamori-Sato M."/>
            <person name="Honoki R."/>
            <person name="Miyazaki D."/>
            <person name="Mochizuki H."/>
            <person name="Umetsu J."/>
            <person name="Higashi K."/>
            <person name="Shibata D."/>
            <person name="Kamiya Y."/>
            <person name="Sato N."/>
            <person name="Nakamura Y."/>
            <person name="Tabata S."/>
            <person name="Ida S."/>
            <person name="Kurokawa K."/>
            <person name="Ohta H."/>
        </authorList>
    </citation>
    <scope>NUCLEOTIDE SEQUENCE [LARGE SCALE GENOMIC DNA]</scope>
    <source>
        <strain evidence="11 12">NIES-2285</strain>
    </source>
</reference>
<protein>
    <submittedName>
        <fullName evidence="11">ABC transporter G family</fullName>
    </submittedName>
</protein>
<evidence type="ECO:0000313" key="11">
    <source>
        <dbReference type="EMBL" id="GAQ79594.1"/>
    </source>
</evidence>
<feature type="transmembrane region" description="Helical" evidence="9">
    <location>
        <begin position="507"/>
        <end position="529"/>
    </location>
</feature>
<dbReference type="InterPro" id="IPR017871">
    <property type="entry name" value="ABC_transporter-like_CS"/>
</dbReference>
<dbReference type="EMBL" id="DF236982">
    <property type="protein sequence ID" value="GAQ79594.1"/>
    <property type="molecule type" value="Genomic_DNA"/>
</dbReference>
<organism evidence="11 12">
    <name type="scientific">Klebsormidium nitens</name>
    <name type="common">Green alga</name>
    <name type="synonym">Ulothrix nitens</name>
    <dbReference type="NCBI Taxonomy" id="105231"/>
    <lineage>
        <taxon>Eukaryota</taxon>
        <taxon>Viridiplantae</taxon>
        <taxon>Streptophyta</taxon>
        <taxon>Klebsormidiophyceae</taxon>
        <taxon>Klebsormidiales</taxon>
        <taxon>Klebsormidiaceae</taxon>
        <taxon>Klebsormidium</taxon>
    </lineage>
</organism>
<evidence type="ECO:0000259" key="10">
    <source>
        <dbReference type="PROSITE" id="PS50893"/>
    </source>
</evidence>
<dbReference type="GO" id="GO:0055085">
    <property type="term" value="P:transmembrane transport"/>
    <property type="evidence" value="ECO:0000318"/>
    <property type="project" value="GO_Central"/>
</dbReference>
<dbReference type="Gene3D" id="3.40.50.300">
    <property type="entry name" value="P-loop containing nucleotide triphosphate hydrolases"/>
    <property type="match status" value="1"/>
</dbReference>
<feature type="transmembrane region" description="Helical" evidence="9">
    <location>
        <begin position="476"/>
        <end position="500"/>
    </location>
</feature>
<dbReference type="OrthoDB" id="66620at2759"/>
<dbReference type="PANTHER" id="PTHR48041">
    <property type="entry name" value="ABC TRANSPORTER G FAMILY MEMBER 28"/>
    <property type="match status" value="1"/>
</dbReference>
<dbReference type="PROSITE" id="PS50893">
    <property type="entry name" value="ABC_TRANSPORTER_2"/>
    <property type="match status" value="1"/>
</dbReference>
<dbReference type="GO" id="GO:0042626">
    <property type="term" value="F:ATPase-coupled transmembrane transporter activity"/>
    <property type="evidence" value="ECO:0000318"/>
    <property type="project" value="GO_Central"/>
</dbReference>
<evidence type="ECO:0000313" key="12">
    <source>
        <dbReference type="Proteomes" id="UP000054558"/>
    </source>
</evidence>
<gene>
    <name evidence="11" type="ORF">KFL_000330400</name>
</gene>
<dbReference type="AlphaFoldDB" id="A0A1Y1HLV4"/>
<dbReference type="Pfam" id="PF19055">
    <property type="entry name" value="ABC2_membrane_7"/>
    <property type="match status" value="1"/>
</dbReference>
<dbReference type="OMA" id="FIHERAM"/>
<dbReference type="InterPro" id="IPR050352">
    <property type="entry name" value="ABCG_transporters"/>
</dbReference>
<dbReference type="InterPro" id="IPR013525">
    <property type="entry name" value="ABC2_TM"/>
</dbReference>
<evidence type="ECO:0000256" key="1">
    <source>
        <dbReference type="ARBA" id="ARBA00004141"/>
    </source>
</evidence>
<dbReference type="GO" id="GO:0140359">
    <property type="term" value="F:ABC-type transporter activity"/>
    <property type="evidence" value="ECO:0007669"/>
    <property type="project" value="InterPro"/>
</dbReference>
<evidence type="ECO:0000256" key="5">
    <source>
        <dbReference type="ARBA" id="ARBA00022840"/>
    </source>
</evidence>
<keyword evidence="5" id="KW-0067">ATP-binding</keyword>
<dbReference type="Pfam" id="PF01061">
    <property type="entry name" value="ABC2_membrane"/>
    <property type="match status" value="1"/>
</dbReference>
<feature type="transmembrane region" description="Helical" evidence="9">
    <location>
        <begin position="403"/>
        <end position="424"/>
    </location>
</feature>
<keyword evidence="12" id="KW-1185">Reference proteome</keyword>
<keyword evidence="2" id="KW-0813">Transport</keyword>
<dbReference type="InterPro" id="IPR027417">
    <property type="entry name" value="P-loop_NTPase"/>
</dbReference>
<feature type="transmembrane region" description="Helical" evidence="9">
    <location>
        <begin position="599"/>
        <end position="620"/>
    </location>
</feature>
<evidence type="ECO:0000256" key="2">
    <source>
        <dbReference type="ARBA" id="ARBA00022448"/>
    </source>
</evidence>
<dbReference type="GO" id="GO:0005524">
    <property type="term" value="F:ATP binding"/>
    <property type="evidence" value="ECO:0007669"/>
    <property type="project" value="UniProtKB-KW"/>
</dbReference>
<dbReference type="GO" id="GO:0016020">
    <property type="term" value="C:membrane"/>
    <property type="evidence" value="ECO:0000318"/>
    <property type="project" value="GO_Central"/>
</dbReference>
<feature type="domain" description="ABC transporter" evidence="10">
    <location>
        <begin position="46"/>
        <end position="288"/>
    </location>
</feature>
<comment type="subcellular location">
    <subcellularLocation>
        <location evidence="1">Membrane</location>
        <topology evidence="1">Multi-pass membrane protein</topology>
    </subcellularLocation>
</comment>
<feature type="compositionally biased region" description="Basic and acidic residues" evidence="8">
    <location>
        <begin position="1"/>
        <end position="14"/>
    </location>
</feature>
<dbReference type="Proteomes" id="UP000054558">
    <property type="component" value="Unassembled WGS sequence"/>
</dbReference>
<evidence type="ECO:0000256" key="9">
    <source>
        <dbReference type="SAM" id="Phobius"/>
    </source>
</evidence>
<keyword evidence="3 9" id="KW-0812">Transmembrane</keyword>
<keyword evidence="6 9" id="KW-1133">Transmembrane helix</keyword>
<dbReference type="PANTHER" id="PTHR48041:SF134">
    <property type="entry name" value="ABC TRANSPORTER G FAMILY"/>
    <property type="match status" value="1"/>
</dbReference>
<evidence type="ECO:0000256" key="3">
    <source>
        <dbReference type="ARBA" id="ARBA00022692"/>
    </source>
</evidence>
<dbReference type="FunFam" id="3.40.50.300:FF:001473">
    <property type="entry name" value="ATP-binding cassette transporter"/>
    <property type="match status" value="1"/>
</dbReference>
<dbReference type="GO" id="GO:0016887">
    <property type="term" value="F:ATP hydrolysis activity"/>
    <property type="evidence" value="ECO:0007669"/>
    <property type="project" value="InterPro"/>
</dbReference>
<sequence length="626" mass="69911">MADLETGAKTKEVELPNSVPEGDSSSHDDSKHGGKHKTYDLSIHSLTYKVVSKTQEGSTERLLLNKVSAVARHGEMMAVMGPSGAGKSTFLDAIAGRIDSNSLEGGILVNNKPMDHGFKRLSGYVMQDDQLFPMLSVRETLMFSARLRLPGTMTTAEKKERVEEMITELGLTHAADTKIGNEEVRGVSGGEKRRVSIGVDLIHDPPVLFLDEPTSGLDSTSALNVVQILHNIARTKNRTIILTIHQPSFRILELIDNFLILARGNPVYHGPYPGLAPHLKEFGRHVPNHVNVLEYTLDTIEELQESKGGIEPLVDFAQARYERHGKLAQIQSNMSVIGEKPKFATSFLSELFVLSDRCLRNTLRTPELFFARIGLMCMTGFVLGSLFFSIGFTPYGIQARASYIAFALALLLFTSTEALPIFLAEKQIFIRETSRGAYRTSAYSISSAIIFLPFFFVLALIFSCVSYWMIGMAAEASSFFFFVFTLFLVLSVANSFVVFWSALVPNFITGNTIITAFTAYFFLFCGFFIPRGDIPGYWIWFHYLSTFKYPLEMLLYNEFTAPGVRDQCFDGLPGPSCLATAPQVLAGFDMAKVHKWNNAAVMIAFFLAYRFFFYVALRFVSRQTRK</sequence>
<evidence type="ECO:0000256" key="8">
    <source>
        <dbReference type="SAM" id="MobiDB-lite"/>
    </source>
</evidence>
<dbReference type="InterPro" id="IPR043926">
    <property type="entry name" value="ABCG_dom"/>
</dbReference>
<dbReference type="STRING" id="105231.A0A1Y1HLV4"/>
<dbReference type="SUPFAM" id="SSF52540">
    <property type="entry name" value="P-loop containing nucleoside triphosphate hydrolases"/>
    <property type="match status" value="1"/>
</dbReference>
<evidence type="ECO:0000256" key="7">
    <source>
        <dbReference type="ARBA" id="ARBA00023136"/>
    </source>
</evidence>
<proteinExistence type="predicted"/>
<accession>A0A1Y1HLV4</accession>
<dbReference type="Pfam" id="PF00005">
    <property type="entry name" value="ABC_tran"/>
    <property type="match status" value="1"/>
</dbReference>
<dbReference type="SMART" id="SM00382">
    <property type="entry name" value="AAA"/>
    <property type="match status" value="1"/>
</dbReference>
<dbReference type="PROSITE" id="PS00211">
    <property type="entry name" value="ABC_TRANSPORTER_1"/>
    <property type="match status" value="1"/>
</dbReference>
<evidence type="ECO:0000256" key="6">
    <source>
        <dbReference type="ARBA" id="ARBA00022989"/>
    </source>
</evidence>
<feature type="transmembrane region" description="Helical" evidence="9">
    <location>
        <begin position="369"/>
        <end position="391"/>
    </location>
</feature>